<feature type="signal peptide" evidence="1">
    <location>
        <begin position="1"/>
        <end position="22"/>
    </location>
</feature>
<gene>
    <name evidence="2" type="ORF">SAMN05216215_1006275</name>
</gene>
<keyword evidence="3" id="KW-1185">Reference proteome</keyword>
<name>A0A1H2Y2U0_9PSEU</name>
<dbReference type="Proteomes" id="UP000199529">
    <property type="component" value="Unassembled WGS sequence"/>
</dbReference>
<accession>A0A1H2Y2U0</accession>
<dbReference type="AlphaFoldDB" id="A0A1H2Y2U0"/>
<dbReference type="EMBL" id="FNOK01000006">
    <property type="protein sequence ID" value="SDW99014.1"/>
    <property type="molecule type" value="Genomic_DNA"/>
</dbReference>
<keyword evidence="1" id="KW-0732">Signal</keyword>
<evidence type="ECO:0000256" key="1">
    <source>
        <dbReference type="SAM" id="SignalP"/>
    </source>
</evidence>
<evidence type="ECO:0000313" key="3">
    <source>
        <dbReference type="Proteomes" id="UP000199529"/>
    </source>
</evidence>
<evidence type="ECO:0000313" key="2">
    <source>
        <dbReference type="EMBL" id="SDW99014.1"/>
    </source>
</evidence>
<reference evidence="3" key="1">
    <citation type="submission" date="2016-10" db="EMBL/GenBank/DDBJ databases">
        <authorList>
            <person name="Varghese N."/>
            <person name="Submissions S."/>
        </authorList>
    </citation>
    <scope>NUCLEOTIDE SEQUENCE [LARGE SCALE GENOMIC DNA]</scope>
    <source>
        <strain evidence="3">CGMCC 4.3530</strain>
    </source>
</reference>
<organism evidence="2 3">
    <name type="scientific">Saccharopolyspora shandongensis</name>
    <dbReference type="NCBI Taxonomy" id="418495"/>
    <lineage>
        <taxon>Bacteria</taxon>
        <taxon>Bacillati</taxon>
        <taxon>Actinomycetota</taxon>
        <taxon>Actinomycetes</taxon>
        <taxon>Pseudonocardiales</taxon>
        <taxon>Pseudonocardiaceae</taxon>
        <taxon>Saccharopolyspora</taxon>
    </lineage>
</organism>
<feature type="chain" id="PRO_5039122036" evidence="1">
    <location>
        <begin position="23"/>
        <end position="113"/>
    </location>
</feature>
<sequence>MSMRPRSARAALCGPALLAAFAAPVGCAEAPTNLPVVPVQVQSGEVTVRGVVRSGVEQGCLVLSTADREYLLVHPPSTLRPDVTAVVRGRIEPNMVTTCMQGTPLVVSEAHTA</sequence>
<protein>
    <submittedName>
        <fullName evidence="2">Uncharacterized protein</fullName>
    </submittedName>
</protein>
<proteinExistence type="predicted"/>
<dbReference type="OrthoDB" id="5148907at2"/>
<dbReference type="RefSeq" id="WP_143060900.1">
    <property type="nucleotide sequence ID" value="NZ_FNOK01000006.1"/>
</dbReference>